<accession>A0A037ZP38</accession>
<dbReference type="InterPro" id="IPR001845">
    <property type="entry name" value="HTH_ArsR_DNA-bd_dom"/>
</dbReference>
<name>A0A037ZP38_9RHOB</name>
<evidence type="ECO:0000313" key="3">
    <source>
        <dbReference type="Proteomes" id="UP000026249"/>
    </source>
</evidence>
<dbReference type="PRINTS" id="PR00778">
    <property type="entry name" value="HTHARSR"/>
</dbReference>
<dbReference type="EMBL" id="JFKE01000001">
    <property type="protein sequence ID" value="KAJ57400.1"/>
    <property type="molecule type" value="Genomic_DNA"/>
</dbReference>
<dbReference type="OrthoDB" id="9790747at2"/>
<dbReference type="PANTHER" id="PTHR38600:SF2">
    <property type="entry name" value="SLL0088 PROTEIN"/>
    <property type="match status" value="1"/>
</dbReference>
<dbReference type="Proteomes" id="UP000026249">
    <property type="component" value="Unassembled WGS sequence"/>
</dbReference>
<dbReference type="SUPFAM" id="SSF46785">
    <property type="entry name" value="Winged helix' DNA-binding domain"/>
    <property type="match status" value="1"/>
</dbReference>
<protein>
    <submittedName>
        <fullName evidence="2">ArsR family transcriptional regulator</fullName>
    </submittedName>
</protein>
<dbReference type="NCBIfam" id="NF033788">
    <property type="entry name" value="HTH_metalloreg"/>
    <property type="match status" value="1"/>
</dbReference>
<dbReference type="RefSeq" id="WP_035255710.1">
    <property type="nucleotide sequence ID" value="NZ_JFKE01000001.1"/>
</dbReference>
<reference evidence="2 3" key="1">
    <citation type="submission" date="2014-03" db="EMBL/GenBank/DDBJ databases">
        <title>Draft Genome Sequence of Actibacterium mucosum KCTC 23349, a Marine Alphaproteobacterium with Complex Ionic Requirements Isolated from Mediterranean Seawater at Malvarrosa Beach, Valencia, Spain.</title>
        <authorList>
            <person name="Arahal D.R."/>
            <person name="Shao Z."/>
            <person name="Lai Q."/>
            <person name="Pujalte M.J."/>
        </authorList>
    </citation>
    <scope>NUCLEOTIDE SEQUENCE [LARGE SCALE GENOMIC DNA]</scope>
    <source>
        <strain evidence="2 3">KCTC 23349</strain>
    </source>
</reference>
<dbReference type="InterPro" id="IPR011991">
    <property type="entry name" value="ArsR-like_HTH"/>
</dbReference>
<organism evidence="2 3">
    <name type="scientific">Actibacterium mucosum KCTC 23349</name>
    <dbReference type="NCBI Taxonomy" id="1454373"/>
    <lineage>
        <taxon>Bacteria</taxon>
        <taxon>Pseudomonadati</taxon>
        <taxon>Pseudomonadota</taxon>
        <taxon>Alphaproteobacteria</taxon>
        <taxon>Rhodobacterales</taxon>
        <taxon>Roseobacteraceae</taxon>
        <taxon>Actibacterium</taxon>
    </lineage>
</organism>
<evidence type="ECO:0000313" key="2">
    <source>
        <dbReference type="EMBL" id="KAJ57400.1"/>
    </source>
</evidence>
<gene>
    <name evidence="2" type="ORF">ACMU_02535</name>
</gene>
<dbReference type="InterPro" id="IPR036388">
    <property type="entry name" value="WH-like_DNA-bd_sf"/>
</dbReference>
<evidence type="ECO:0000259" key="1">
    <source>
        <dbReference type="PROSITE" id="PS50987"/>
    </source>
</evidence>
<sequence>MTNLPRTFAALADETRFAIVERLLQQGAQSAGDLADIAPISPPAFSRHLKVLREAGLVTQTIDKQRRIYAVQPETMQAISDWIISRRAFWEGSMDRLEKALLNRGDA</sequence>
<proteinExistence type="predicted"/>
<dbReference type="PANTHER" id="PTHR38600">
    <property type="entry name" value="TRANSCRIPTIONAL REGULATORY PROTEIN"/>
    <property type="match status" value="1"/>
</dbReference>
<feature type="domain" description="HTH arsR-type" evidence="1">
    <location>
        <begin position="1"/>
        <end position="91"/>
    </location>
</feature>
<comment type="caution">
    <text evidence="2">The sequence shown here is derived from an EMBL/GenBank/DDBJ whole genome shotgun (WGS) entry which is preliminary data.</text>
</comment>
<dbReference type="PROSITE" id="PS50987">
    <property type="entry name" value="HTH_ARSR_2"/>
    <property type="match status" value="1"/>
</dbReference>
<dbReference type="CDD" id="cd00090">
    <property type="entry name" value="HTH_ARSR"/>
    <property type="match status" value="1"/>
</dbReference>
<keyword evidence="3" id="KW-1185">Reference proteome</keyword>
<dbReference type="InterPro" id="IPR036390">
    <property type="entry name" value="WH_DNA-bd_sf"/>
</dbReference>
<dbReference type="Pfam" id="PF12840">
    <property type="entry name" value="HTH_20"/>
    <property type="match status" value="1"/>
</dbReference>
<dbReference type="GO" id="GO:0003700">
    <property type="term" value="F:DNA-binding transcription factor activity"/>
    <property type="evidence" value="ECO:0007669"/>
    <property type="project" value="InterPro"/>
</dbReference>
<dbReference type="AlphaFoldDB" id="A0A037ZP38"/>
<dbReference type="Gene3D" id="1.10.10.10">
    <property type="entry name" value="Winged helix-like DNA-binding domain superfamily/Winged helix DNA-binding domain"/>
    <property type="match status" value="1"/>
</dbReference>
<dbReference type="SMART" id="SM00418">
    <property type="entry name" value="HTH_ARSR"/>
    <property type="match status" value="1"/>
</dbReference>
<dbReference type="STRING" id="1454373.ACMU_02535"/>